<reference evidence="3 4" key="1">
    <citation type="submission" date="2020-07" db="EMBL/GenBank/DDBJ databases">
        <title>Vibrio marinisediminis sp. nov., isolated from marine sediment.</title>
        <authorList>
            <person name="Ji X."/>
        </authorList>
    </citation>
    <scope>NUCLEOTIDE SEQUENCE [LARGE SCALE GENOMIC DNA]</scope>
    <source>
        <strain evidence="3 4">404</strain>
    </source>
</reference>
<dbReference type="AlphaFoldDB" id="A0A7W2FUS1"/>
<dbReference type="RefSeq" id="WP_182110639.1">
    <property type="nucleotide sequence ID" value="NZ_JACFYF010000026.1"/>
</dbReference>
<dbReference type="InterPro" id="IPR006442">
    <property type="entry name" value="Antitoxin_Phd/YefM"/>
</dbReference>
<dbReference type="NCBIfam" id="TIGR01552">
    <property type="entry name" value="phd_fam"/>
    <property type="match status" value="1"/>
</dbReference>
<dbReference type="Pfam" id="PF02604">
    <property type="entry name" value="PhdYeFM_antitox"/>
    <property type="match status" value="1"/>
</dbReference>
<comment type="caution">
    <text evidence="3">The sequence shown here is derived from an EMBL/GenBank/DDBJ whole genome shotgun (WGS) entry which is preliminary data.</text>
</comment>
<organism evidence="3 4">
    <name type="scientific">Vibrio marinisediminis</name>
    <dbReference type="NCBI Taxonomy" id="2758441"/>
    <lineage>
        <taxon>Bacteria</taxon>
        <taxon>Pseudomonadati</taxon>
        <taxon>Pseudomonadota</taxon>
        <taxon>Gammaproteobacteria</taxon>
        <taxon>Vibrionales</taxon>
        <taxon>Vibrionaceae</taxon>
        <taxon>Vibrio</taxon>
    </lineage>
</organism>
<accession>A0A7W2FUS1</accession>
<evidence type="ECO:0000256" key="1">
    <source>
        <dbReference type="ARBA" id="ARBA00009981"/>
    </source>
</evidence>
<gene>
    <name evidence="3" type="ORF">H2O73_19725</name>
</gene>
<name>A0A7W2FUS1_9VIBR</name>
<evidence type="ECO:0000256" key="2">
    <source>
        <dbReference type="RuleBase" id="RU362080"/>
    </source>
</evidence>
<dbReference type="InterPro" id="IPR036165">
    <property type="entry name" value="YefM-like_sf"/>
</dbReference>
<proteinExistence type="inferred from homology"/>
<dbReference type="Gene3D" id="3.40.1620.10">
    <property type="entry name" value="YefM-like domain"/>
    <property type="match status" value="1"/>
</dbReference>
<keyword evidence="4" id="KW-1185">Reference proteome</keyword>
<comment type="function">
    <text evidence="2">Antitoxin component of a type II toxin-antitoxin (TA) system.</text>
</comment>
<dbReference type="EMBL" id="JACFYF010000026">
    <property type="protein sequence ID" value="MBA5764593.1"/>
    <property type="molecule type" value="Genomic_DNA"/>
</dbReference>
<evidence type="ECO:0000313" key="3">
    <source>
        <dbReference type="EMBL" id="MBA5764593.1"/>
    </source>
</evidence>
<sequence>MKSITTNVAASQFKSLIEQAQHEPIEIKKYGTPVAVIMSIREYNALKAEKIQLEMECLKMRLDVADKES</sequence>
<comment type="similarity">
    <text evidence="1 2">Belongs to the phD/YefM antitoxin family.</text>
</comment>
<evidence type="ECO:0000313" key="4">
    <source>
        <dbReference type="Proteomes" id="UP000571701"/>
    </source>
</evidence>
<protein>
    <recommendedName>
        <fullName evidence="2">Antitoxin</fullName>
    </recommendedName>
</protein>
<dbReference type="Proteomes" id="UP000571701">
    <property type="component" value="Unassembled WGS sequence"/>
</dbReference>
<dbReference type="SUPFAM" id="SSF143120">
    <property type="entry name" value="YefM-like"/>
    <property type="match status" value="1"/>
</dbReference>